<reference evidence="5" key="1">
    <citation type="journal article" date="2020" name="Stud. Mycol.">
        <title>101 Dothideomycetes genomes: a test case for predicting lifestyles and emergence of pathogens.</title>
        <authorList>
            <person name="Haridas S."/>
            <person name="Albert R."/>
            <person name="Binder M."/>
            <person name="Bloem J."/>
            <person name="Labutti K."/>
            <person name="Salamov A."/>
            <person name="Andreopoulos B."/>
            <person name="Baker S."/>
            <person name="Barry K."/>
            <person name="Bills G."/>
            <person name="Bluhm B."/>
            <person name="Cannon C."/>
            <person name="Castanera R."/>
            <person name="Culley D."/>
            <person name="Daum C."/>
            <person name="Ezra D."/>
            <person name="Gonzalez J."/>
            <person name="Henrissat B."/>
            <person name="Kuo A."/>
            <person name="Liang C."/>
            <person name="Lipzen A."/>
            <person name="Lutzoni F."/>
            <person name="Magnuson J."/>
            <person name="Mondo S."/>
            <person name="Nolan M."/>
            <person name="Ohm R."/>
            <person name="Pangilinan J."/>
            <person name="Park H.-J."/>
            <person name="Ramirez L."/>
            <person name="Alfaro M."/>
            <person name="Sun H."/>
            <person name="Tritt A."/>
            <person name="Yoshinaga Y."/>
            <person name="Zwiers L.-H."/>
            <person name="Turgeon B."/>
            <person name="Goodwin S."/>
            <person name="Spatafora J."/>
            <person name="Crous P."/>
            <person name="Grigoriev I."/>
        </authorList>
    </citation>
    <scope>NUCLEOTIDE SEQUENCE</scope>
    <source>
        <strain evidence="5">CBS 113818</strain>
    </source>
</reference>
<dbReference type="EMBL" id="MU006219">
    <property type="protein sequence ID" value="KAF2830767.1"/>
    <property type="molecule type" value="Genomic_DNA"/>
</dbReference>
<dbReference type="Pfam" id="PF25542">
    <property type="entry name" value="zf-CCCH_12"/>
    <property type="match status" value="1"/>
</dbReference>
<protein>
    <recommendedName>
        <fullName evidence="7">C3H1-type domain-containing protein</fullName>
    </recommendedName>
</protein>
<proteinExistence type="predicted"/>
<dbReference type="Proteomes" id="UP000799424">
    <property type="component" value="Unassembled WGS sequence"/>
</dbReference>
<feature type="domain" description="Tandem CCCH zinc finger" evidence="4">
    <location>
        <begin position="173"/>
        <end position="223"/>
    </location>
</feature>
<evidence type="ECO:0000259" key="4">
    <source>
        <dbReference type="Pfam" id="PF25543"/>
    </source>
</evidence>
<gene>
    <name evidence="5" type="ORF">CC86DRAFT_434665</name>
</gene>
<evidence type="ECO:0000313" key="5">
    <source>
        <dbReference type="EMBL" id="KAF2830767.1"/>
    </source>
</evidence>
<dbReference type="AlphaFoldDB" id="A0A6A7ADK3"/>
<name>A0A6A7ADK3_9PLEO</name>
<dbReference type="InterPro" id="IPR000571">
    <property type="entry name" value="Znf_CCCH"/>
</dbReference>
<evidence type="ECO:0000256" key="1">
    <source>
        <dbReference type="SAM" id="Coils"/>
    </source>
</evidence>
<accession>A0A6A7ADK3</accession>
<feature type="domain" description="C3H1-type" evidence="3">
    <location>
        <begin position="139"/>
        <end position="164"/>
    </location>
</feature>
<feature type="region of interest" description="Disordered" evidence="2">
    <location>
        <begin position="235"/>
        <end position="258"/>
    </location>
</feature>
<evidence type="ECO:0000259" key="3">
    <source>
        <dbReference type="Pfam" id="PF25542"/>
    </source>
</evidence>
<dbReference type="PANTHER" id="PTHR37543:SF1">
    <property type="entry name" value="CCCH ZINC FINGER DNA BINDING PROTEIN (AFU_ORTHOLOGUE AFUA_5G12760)"/>
    <property type="match status" value="1"/>
</dbReference>
<feature type="coiled-coil region" evidence="1">
    <location>
        <begin position="19"/>
        <end position="60"/>
    </location>
</feature>
<dbReference type="OrthoDB" id="2270193at2759"/>
<evidence type="ECO:0000313" key="6">
    <source>
        <dbReference type="Proteomes" id="UP000799424"/>
    </source>
</evidence>
<evidence type="ECO:0008006" key="7">
    <source>
        <dbReference type="Google" id="ProtNLM"/>
    </source>
</evidence>
<sequence length="274" mass="29975">MNDTNNSLKVAQVDALSAMNALETTLQKCRCAVEDSEAKYEQMLEKYEILKATMASHEASQGAIASAGAEQHVVKALSEGHFENSRYVPNKQVAKADTSDLPTEGRKGLIPINAACHRLDIKITRPTASQWNAYNAHTSVKKICNAFHIQHHCSSPACKFDHTTINSDIKICLLNILKESPCRKKGECRRLDCYNGHVCQKSACDVSKAPVCNLAHTGHKVDTRVARWISPGYKGANKESSGKAAVKNKVEKEGSITTSASKEWPPMVADLVDI</sequence>
<keyword evidence="6" id="KW-1185">Reference proteome</keyword>
<dbReference type="Pfam" id="PF25543">
    <property type="entry name" value="zf-CCCH_tandem"/>
    <property type="match status" value="1"/>
</dbReference>
<dbReference type="InterPro" id="IPR057654">
    <property type="entry name" value="Znf-CCCH_tandem"/>
</dbReference>
<keyword evidence="1" id="KW-0175">Coiled coil</keyword>
<dbReference type="PANTHER" id="PTHR37543">
    <property type="entry name" value="CCCH ZINC FINGER DNA BINDING PROTEIN (AFU_ORTHOLOGUE AFUA_5G12760)"/>
    <property type="match status" value="1"/>
</dbReference>
<evidence type="ECO:0000256" key="2">
    <source>
        <dbReference type="SAM" id="MobiDB-lite"/>
    </source>
</evidence>
<organism evidence="5 6">
    <name type="scientific">Ophiobolus disseminans</name>
    <dbReference type="NCBI Taxonomy" id="1469910"/>
    <lineage>
        <taxon>Eukaryota</taxon>
        <taxon>Fungi</taxon>
        <taxon>Dikarya</taxon>
        <taxon>Ascomycota</taxon>
        <taxon>Pezizomycotina</taxon>
        <taxon>Dothideomycetes</taxon>
        <taxon>Pleosporomycetidae</taxon>
        <taxon>Pleosporales</taxon>
        <taxon>Pleosporineae</taxon>
        <taxon>Phaeosphaeriaceae</taxon>
        <taxon>Ophiobolus</taxon>
    </lineage>
</organism>